<sequence length="395" mass="45421">MNPSANGWIDKFGFIVQSEPPLYNDYQSLYEALKTFGFVYGINTGIPNFINTQHSLSEDEMAKVNLLTALYGTYKIESKKTDFHQFITKLFKFYQELKVDNSSFFHKILIGKKTSAQLEVLIDSRVYLEDNIVGKTFSSFITNSLLFIDVLLFKEFLSNASGIREEAQRLEYLTINITYHALNSKEKNKSDERLAQLFASSLTFIESDAKNFDGMYREKLLGNTSVWENQYFLDIACLTVWEDKSLEYQESEFVFGFGKDLGFTEEAIRQSLKEVQHFFKINSRSVPFLKDSNLAVQFYDSMAKVVKKLILRNSKRLQGELAQSKELVFLLSKSTVRDLTPEEKKKVQNQLLDIFKSIPSLAIFILPGGAVLLPIFIKLIPKLLPSSFDDNRIEK</sequence>
<dbReference type="OrthoDB" id="1421172at2"/>
<keyword evidence="1" id="KW-0812">Transmembrane</keyword>
<keyword evidence="4" id="KW-1185">Reference proteome</keyword>
<evidence type="ECO:0000259" key="2">
    <source>
        <dbReference type="Pfam" id="PF07766"/>
    </source>
</evidence>
<dbReference type="Pfam" id="PF07766">
    <property type="entry name" value="LETM1_RBD"/>
    <property type="match status" value="1"/>
</dbReference>
<feature type="transmembrane region" description="Helical" evidence="1">
    <location>
        <begin position="358"/>
        <end position="377"/>
    </location>
</feature>
<accession>A0A3G2L652</accession>
<feature type="domain" description="Letm1 RBD" evidence="2">
    <location>
        <begin position="339"/>
        <end position="392"/>
    </location>
</feature>
<reference evidence="3 4" key="1">
    <citation type="submission" date="2018-08" db="EMBL/GenBank/DDBJ databases">
        <title>The reduced genetic potential of extracellular carbohydrate catabolism in Euzebyella marina RN62, a Flavobacteriia bacterium isolated from the hadal water.</title>
        <authorList>
            <person name="Xue C."/>
        </authorList>
    </citation>
    <scope>NUCLEOTIDE SEQUENCE [LARGE SCALE GENOMIC DNA]</scope>
    <source>
        <strain evidence="3 4">RN62</strain>
    </source>
</reference>
<name>A0A3G2L652_9FLAO</name>
<dbReference type="Proteomes" id="UP000276309">
    <property type="component" value="Chromosome"/>
</dbReference>
<gene>
    <name evidence="3" type="ORF">D1013_10455</name>
</gene>
<dbReference type="InterPro" id="IPR033122">
    <property type="entry name" value="LETM1-like_RBD"/>
</dbReference>
<dbReference type="AlphaFoldDB" id="A0A3G2L652"/>
<keyword evidence="1" id="KW-1133">Transmembrane helix</keyword>
<dbReference type="EMBL" id="CP032050">
    <property type="protein sequence ID" value="AYN67762.1"/>
    <property type="molecule type" value="Genomic_DNA"/>
</dbReference>
<organism evidence="3 4">
    <name type="scientific">Euzebyella marina</name>
    <dbReference type="NCBI Taxonomy" id="1761453"/>
    <lineage>
        <taxon>Bacteria</taxon>
        <taxon>Pseudomonadati</taxon>
        <taxon>Bacteroidota</taxon>
        <taxon>Flavobacteriia</taxon>
        <taxon>Flavobacteriales</taxon>
        <taxon>Flavobacteriaceae</taxon>
        <taxon>Euzebyella</taxon>
    </lineage>
</organism>
<dbReference type="RefSeq" id="WP_121848778.1">
    <property type="nucleotide sequence ID" value="NZ_CP032050.1"/>
</dbReference>
<dbReference type="GO" id="GO:0043022">
    <property type="term" value="F:ribosome binding"/>
    <property type="evidence" value="ECO:0007669"/>
    <property type="project" value="InterPro"/>
</dbReference>
<evidence type="ECO:0000256" key="1">
    <source>
        <dbReference type="SAM" id="Phobius"/>
    </source>
</evidence>
<dbReference type="KEGG" id="emar:D1013_10455"/>
<evidence type="ECO:0000313" key="3">
    <source>
        <dbReference type="EMBL" id="AYN67762.1"/>
    </source>
</evidence>
<protein>
    <recommendedName>
        <fullName evidence="2">Letm1 RBD domain-containing protein</fullName>
    </recommendedName>
</protein>
<evidence type="ECO:0000313" key="4">
    <source>
        <dbReference type="Proteomes" id="UP000276309"/>
    </source>
</evidence>
<proteinExistence type="predicted"/>
<dbReference type="NCBIfam" id="NF040639">
    <property type="entry name" value="LETM1_rel_film"/>
    <property type="match status" value="1"/>
</dbReference>
<keyword evidence="1" id="KW-0472">Membrane</keyword>